<dbReference type="InterPro" id="IPR058627">
    <property type="entry name" value="MdtA-like_C"/>
</dbReference>
<evidence type="ECO:0000259" key="6">
    <source>
        <dbReference type="Pfam" id="PF25954"/>
    </source>
</evidence>
<comment type="subcellular location">
    <subcellularLocation>
        <location evidence="1">Cell envelope</location>
    </subcellularLocation>
</comment>
<comment type="similarity">
    <text evidence="2">Belongs to the membrane fusion protein (MFP) (TC 8.A.1) family.</text>
</comment>
<evidence type="ECO:0000256" key="3">
    <source>
        <dbReference type="ARBA" id="ARBA00022448"/>
    </source>
</evidence>
<name>A0A4R2G943_9BACT</name>
<dbReference type="InterPro" id="IPR006143">
    <property type="entry name" value="RND_pump_MFP"/>
</dbReference>
<dbReference type="Pfam" id="PF25967">
    <property type="entry name" value="RND-MFP_C"/>
    <property type="match status" value="1"/>
</dbReference>
<dbReference type="PANTHER" id="PTHR30469">
    <property type="entry name" value="MULTIDRUG RESISTANCE PROTEIN MDTA"/>
    <property type="match status" value="1"/>
</dbReference>
<keyword evidence="9" id="KW-1185">Reference proteome</keyword>
<comment type="caution">
    <text evidence="8">The sequence shown here is derived from an EMBL/GenBank/DDBJ whole genome shotgun (WGS) entry which is preliminary data.</text>
</comment>
<reference evidence="8 9" key="1">
    <citation type="submission" date="2019-03" db="EMBL/GenBank/DDBJ databases">
        <title>Genomic Encyclopedia of Type Strains, Phase IV (KMG-IV): sequencing the most valuable type-strain genomes for metagenomic binning, comparative biology and taxonomic classification.</title>
        <authorList>
            <person name="Goeker M."/>
        </authorList>
    </citation>
    <scope>NUCLEOTIDE SEQUENCE [LARGE SCALE GENOMIC DNA]</scope>
    <source>
        <strain evidence="8 9">DSM 24179</strain>
    </source>
</reference>
<sequence>MKHLTPILIASVLYACSTSSAGDASESEAAETARLSYVEPTTTQVGTVTAQKSSFELELVSNGRLEAQRKAVVPFRVQEQINAVHVAEGEQVSVGQVLGSVDPFTYQKRLDDAQNRYLQAVIDLEDRLLGYGHQLSDSSKIPDNIMKMARIRSGYNGAVIAVEEAKRNLEQTTIKAPVSGVVTNLEARVYNPSGAFQKFCDILDLNTMHLVFHLLETELSGIKTGQTVELTPFALPGEAFRGIVTSINPAVDERGMVRITATVPNPGHRLMDGMNARVLLKNSVPDCLIIPKEAVLYRQNRQVVFIYENGKAIWKYVETSHENSTHVTITDGLEEGMEVIVENNLNLAHESNVTRR</sequence>
<dbReference type="RefSeq" id="WP_132435262.1">
    <property type="nucleotide sequence ID" value="NZ_SLWK01000018.1"/>
</dbReference>
<proteinExistence type="inferred from homology"/>
<dbReference type="Gene3D" id="2.40.30.170">
    <property type="match status" value="1"/>
</dbReference>
<feature type="domain" description="Multidrug resistance protein MdtA-like barrel-sandwich hybrid" evidence="5">
    <location>
        <begin position="70"/>
        <end position="188"/>
    </location>
</feature>
<dbReference type="SUPFAM" id="SSF111369">
    <property type="entry name" value="HlyD-like secretion proteins"/>
    <property type="match status" value="1"/>
</dbReference>
<gene>
    <name evidence="8" type="ORF">EV194_1187</name>
</gene>
<dbReference type="GO" id="GO:1990281">
    <property type="term" value="C:efflux pump complex"/>
    <property type="evidence" value="ECO:0007669"/>
    <property type="project" value="TreeGrafter"/>
</dbReference>
<dbReference type="NCBIfam" id="TIGR01730">
    <property type="entry name" value="RND_mfp"/>
    <property type="match status" value="1"/>
</dbReference>
<feature type="domain" description="Multidrug resistance protein MdtA-like C-terminal permuted SH3" evidence="7">
    <location>
        <begin position="287"/>
        <end position="342"/>
    </location>
</feature>
<evidence type="ECO:0000259" key="5">
    <source>
        <dbReference type="Pfam" id="PF25917"/>
    </source>
</evidence>
<dbReference type="InterPro" id="IPR058625">
    <property type="entry name" value="MdtA-like_BSH"/>
</dbReference>
<accession>A0A4R2G943</accession>
<keyword evidence="4" id="KW-0732">Signal</keyword>
<dbReference type="InterPro" id="IPR058792">
    <property type="entry name" value="Beta-barrel_RND_2"/>
</dbReference>
<dbReference type="GO" id="GO:0015562">
    <property type="term" value="F:efflux transmembrane transporter activity"/>
    <property type="evidence" value="ECO:0007669"/>
    <property type="project" value="TreeGrafter"/>
</dbReference>
<dbReference type="EMBL" id="SLWK01000018">
    <property type="protein sequence ID" value="TCO04418.1"/>
    <property type="molecule type" value="Genomic_DNA"/>
</dbReference>
<evidence type="ECO:0000313" key="9">
    <source>
        <dbReference type="Proteomes" id="UP000295221"/>
    </source>
</evidence>
<dbReference type="PROSITE" id="PS51257">
    <property type="entry name" value="PROKAR_LIPOPROTEIN"/>
    <property type="match status" value="1"/>
</dbReference>
<dbReference type="Pfam" id="PF25917">
    <property type="entry name" value="BSH_RND"/>
    <property type="match status" value="1"/>
</dbReference>
<keyword evidence="3" id="KW-0813">Transport</keyword>
<dbReference type="Pfam" id="PF25954">
    <property type="entry name" value="Beta-barrel_RND_2"/>
    <property type="match status" value="1"/>
</dbReference>
<feature type="domain" description="CusB-like beta-barrel" evidence="6">
    <location>
        <begin position="211"/>
        <end position="282"/>
    </location>
</feature>
<evidence type="ECO:0000256" key="2">
    <source>
        <dbReference type="ARBA" id="ARBA00009477"/>
    </source>
</evidence>
<evidence type="ECO:0000313" key="8">
    <source>
        <dbReference type="EMBL" id="TCO04418.1"/>
    </source>
</evidence>
<evidence type="ECO:0000256" key="1">
    <source>
        <dbReference type="ARBA" id="ARBA00004196"/>
    </source>
</evidence>
<dbReference type="Gene3D" id="2.40.50.100">
    <property type="match status" value="1"/>
</dbReference>
<feature type="chain" id="PRO_5020767283" evidence="4">
    <location>
        <begin position="22"/>
        <end position="356"/>
    </location>
</feature>
<dbReference type="Proteomes" id="UP000295221">
    <property type="component" value="Unassembled WGS sequence"/>
</dbReference>
<dbReference type="Gene3D" id="2.40.420.20">
    <property type="match status" value="1"/>
</dbReference>
<evidence type="ECO:0000256" key="4">
    <source>
        <dbReference type="SAM" id="SignalP"/>
    </source>
</evidence>
<organism evidence="8 9">
    <name type="scientific">Natronoflexus pectinivorans</name>
    <dbReference type="NCBI Taxonomy" id="682526"/>
    <lineage>
        <taxon>Bacteria</taxon>
        <taxon>Pseudomonadati</taxon>
        <taxon>Bacteroidota</taxon>
        <taxon>Bacteroidia</taxon>
        <taxon>Marinilabiliales</taxon>
        <taxon>Marinilabiliaceae</taxon>
        <taxon>Natronoflexus</taxon>
    </lineage>
</organism>
<evidence type="ECO:0000259" key="7">
    <source>
        <dbReference type="Pfam" id="PF25967"/>
    </source>
</evidence>
<dbReference type="PANTHER" id="PTHR30469:SF38">
    <property type="entry name" value="HLYD FAMILY SECRETION PROTEIN"/>
    <property type="match status" value="1"/>
</dbReference>
<protein>
    <submittedName>
        <fullName evidence="8">RND family efflux transporter MFP subunit</fullName>
    </submittedName>
</protein>
<dbReference type="AlphaFoldDB" id="A0A4R2G943"/>
<dbReference type="OrthoDB" id="1522646at2"/>
<feature type="signal peptide" evidence="4">
    <location>
        <begin position="1"/>
        <end position="21"/>
    </location>
</feature>